<evidence type="ECO:0000256" key="7">
    <source>
        <dbReference type="ARBA" id="ARBA00023308"/>
    </source>
</evidence>
<reference evidence="10 11" key="1">
    <citation type="submission" date="2021-06" db="EMBL/GenBank/DDBJ databases">
        <title>Genome-based taxonomic framework of Microbacterium strains isolated from marine environment, the description of four new species and reclassification of four preexisting species.</title>
        <authorList>
            <person name="Lee S.D."/>
            <person name="Kim S.-M."/>
            <person name="Byeon Y.-S."/>
            <person name="Yang H.L."/>
            <person name="Kim I.S."/>
        </authorList>
    </citation>
    <scope>NUCLEOTIDE SEQUENCE [LARGE SCALE GENOMIC DNA]</scope>
    <source>
        <strain evidence="10 11">SSW1-49</strain>
    </source>
</reference>
<keyword evidence="5" id="KW-0067">ATP-binding</keyword>
<feature type="domain" description="Carbohydrate kinase FGGY C-terminal" evidence="9">
    <location>
        <begin position="249"/>
        <end position="438"/>
    </location>
</feature>
<keyword evidence="6" id="KW-1015">Disulfide bond</keyword>
<dbReference type="Gene3D" id="3.30.420.40">
    <property type="match status" value="2"/>
</dbReference>
<evidence type="ECO:0000259" key="8">
    <source>
        <dbReference type="Pfam" id="PF00370"/>
    </source>
</evidence>
<evidence type="ECO:0000256" key="4">
    <source>
        <dbReference type="ARBA" id="ARBA00022777"/>
    </source>
</evidence>
<comment type="similarity">
    <text evidence="1">Belongs to the FGGY kinase family.</text>
</comment>
<feature type="domain" description="Carbohydrate kinase FGGY N-terminal" evidence="8">
    <location>
        <begin position="45"/>
        <end position="239"/>
    </location>
</feature>
<evidence type="ECO:0000313" key="11">
    <source>
        <dbReference type="Proteomes" id="UP001300096"/>
    </source>
</evidence>
<evidence type="ECO:0000256" key="3">
    <source>
        <dbReference type="ARBA" id="ARBA00022741"/>
    </source>
</evidence>
<comment type="caution">
    <text evidence="10">The sequence shown here is derived from an EMBL/GenBank/DDBJ whole genome shotgun (WGS) entry which is preliminary data.</text>
</comment>
<evidence type="ECO:0000259" key="9">
    <source>
        <dbReference type="Pfam" id="PF02782"/>
    </source>
</evidence>
<accession>A0ABT0FD13</accession>
<organism evidence="10 11">
    <name type="scientific">Microbacterium croceum</name>
    <dbReference type="NCBI Taxonomy" id="2851645"/>
    <lineage>
        <taxon>Bacteria</taxon>
        <taxon>Bacillati</taxon>
        <taxon>Actinomycetota</taxon>
        <taxon>Actinomycetes</taxon>
        <taxon>Micrococcales</taxon>
        <taxon>Microbacteriaceae</taxon>
        <taxon>Microbacterium</taxon>
    </lineage>
</organism>
<dbReference type="InterPro" id="IPR043129">
    <property type="entry name" value="ATPase_NBD"/>
</dbReference>
<evidence type="ECO:0000256" key="6">
    <source>
        <dbReference type="ARBA" id="ARBA00023157"/>
    </source>
</evidence>
<name>A0ABT0FD13_9MICO</name>
<evidence type="ECO:0000313" key="10">
    <source>
        <dbReference type="EMBL" id="MCK2035641.1"/>
    </source>
</evidence>
<dbReference type="PANTHER" id="PTHR10196:SF93">
    <property type="entry name" value="L-RHAMNULOKINASE"/>
    <property type="match status" value="1"/>
</dbReference>
<evidence type="ECO:0000256" key="5">
    <source>
        <dbReference type="ARBA" id="ARBA00022840"/>
    </source>
</evidence>
<protein>
    <submittedName>
        <fullName evidence="10">Rhamnulokinase</fullName>
    </submittedName>
</protein>
<dbReference type="Proteomes" id="UP001300096">
    <property type="component" value="Unassembled WGS sequence"/>
</dbReference>
<proteinExistence type="inferred from homology"/>
<dbReference type="InterPro" id="IPR018485">
    <property type="entry name" value="FGGY_C"/>
</dbReference>
<keyword evidence="3" id="KW-0547">Nucleotide-binding</keyword>
<keyword evidence="4" id="KW-0418">Kinase</keyword>
<dbReference type="Pfam" id="PF00370">
    <property type="entry name" value="FGGY_N"/>
    <property type="match status" value="1"/>
</dbReference>
<dbReference type="EMBL" id="JAHWXN010000001">
    <property type="protein sequence ID" value="MCK2035641.1"/>
    <property type="molecule type" value="Genomic_DNA"/>
</dbReference>
<dbReference type="PANTHER" id="PTHR10196">
    <property type="entry name" value="SUGAR KINASE"/>
    <property type="match status" value="1"/>
</dbReference>
<dbReference type="InterPro" id="IPR000577">
    <property type="entry name" value="Carb_kinase_FGGY"/>
</dbReference>
<evidence type="ECO:0000256" key="1">
    <source>
        <dbReference type="ARBA" id="ARBA00009156"/>
    </source>
</evidence>
<keyword evidence="2" id="KW-0808">Transferase</keyword>
<dbReference type="SUPFAM" id="SSF53067">
    <property type="entry name" value="Actin-like ATPase domain"/>
    <property type="match status" value="2"/>
</dbReference>
<sequence length="466" mass="49222">MSTRSVAAVDLGATSGRVMIGRIGEGVLDLELVSRFPNGPVERADGLHWDFGALYEHVLDGLAEAVRREPGIESIGIDSWAVDYGLVKDGELLAEPFQYRDERTVRGVEEVHSIASFPELYACNGLQFLPFNTLYQYRVETHLAEADTALLIPDLIAFLLTGTAAAERTNASTTGLLGVADSEWDTALADRLGIPPRILPTLIDPGATIGRLRPELAARIGKDLPVIAVGSHDTASAVVAAPLSTPHSAYISCGTWGLVGIELAAPVLTDAAREANFTHELGVDRRYRFLHNVTGLWLLSETVRAWEAEDGSAIDLPALLAAASEVSGDVPLFDADDPSLSTPGDMPARIAALLGADAPASRPAFARSIVESIATAFAQAVQTAADLSGRELDRIHLVGGGSLNRLLCQATADRTGLPVFAGPVEATALGNVLVQARALGAAPSSLEELRALVAATHEPERFEPQA</sequence>
<gene>
    <name evidence="10" type="ORF">KZC51_05775</name>
</gene>
<keyword evidence="7" id="KW-0684">Rhamnose metabolism</keyword>
<evidence type="ECO:0000256" key="2">
    <source>
        <dbReference type="ARBA" id="ARBA00022679"/>
    </source>
</evidence>
<dbReference type="InterPro" id="IPR013449">
    <property type="entry name" value="Rhamnulokinase"/>
</dbReference>
<dbReference type="Pfam" id="PF02782">
    <property type="entry name" value="FGGY_C"/>
    <property type="match status" value="1"/>
</dbReference>
<dbReference type="RefSeq" id="WP_247629056.1">
    <property type="nucleotide sequence ID" value="NZ_JAHWXN010000001.1"/>
</dbReference>
<dbReference type="PIRSF" id="PIRSF000538">
    <property type="entry name" value="GlpK"/>
    <property type="match status" value="1"/>
</dbReference>
<dbReference type="CDD" id="cd07771">
    <property type="entry name" value="ASKHA_NBD_FGGY_RhaB-like"/>
    <property type="match status" value="1"/>
</dbReference>
<keyword evidence="11" id="KW-1185">Reference proteome</keyword>
<dbReference type="InterPro" id="IPR018484">
    <property type="entry name" value="FGGY_N"/>
</dbReference>